<proteinExistence type="predicted"/>
<name>A0A9D4Z2M5_CHLVU</name>
<feature type="compositionally biased region" description="Basic and acidic residues" evidence="2">
    <location>
        <begin position="221"/>
        <end position="230"/>
    </location>
</feature>
<protein>
    <recommendedName>
        <fullName evidence="5">RAB6-interacting golgin</fullName>
    </recommendedName>
</protein>
<dbReference type="Proteomes" id="UP001055712">
    <property type="component" value="Unassembled WGS sequence"/>
</dbReference>
<reference evidence="3" key="2">
    <citation type="submission" date="2020-11" db="EMBL/GenBank/DDBJ databases">
        <authorList>
            <person name="Cecchin M."/>
            <person name="Marcolungo L."/>
            <person name="Rossato M."/>
            <person name="Girolomoni L."/>
            <person name="Cosentino E."/>
            <person name="Cuine S."/>
            <person name="Li-Beisson Y."/>
            <person name="Delledonne M."/>
            <person name="Ballottari M."/>
        </authorList>
    </citation>
    <scope>NUCLEOTIDE SEQUENCE</scope>
    <source>
        <strain evidence="3">211/11P</strain>
        <tissue evidence="3">Whole cell</tissue>
    </source>
</reference>
<dbReference type="PANTHER" id="PTHR35315">
    <property type="entry name" value="ACI13"/>
    <property type="match status" value="1"/>
</dbReference>
<keyword evidence="1" id="KW-0175">Coiled coil</keyword>
<evidence type="ECO:0008006" key="5">
    <source>
        <dbReference type="Google" id="ProtNLM"/>
    </source>
</evidence>
<evidence type="ECO:0000256" key="1">
    <source>
        <dbReference type="SAM" id="Coils"/>
    </source>
</evidence>
<feature type="compositionally biased region" description="Low complexity" evidence="2">
    <location>
        <begin position="197"/>
        <end position="220"/>
    </location>
</feature>
<evidence type="ECO:0000256" key="2">
    <source>
        <dbReference type="SAM" id="MobiDB-lite"/>
    </source>
</evidence>
<dbReference type="PANTHER" id="PTHR35315:SF1">
    <property type="entry name" value="RAB6-INTERACTING GOLGIN"/>
    <property type="match status" value="1"/>
</dbReference>
<keyword evidence="4" id="KW-1185">Reference proteome</keyword>
<feature type="compositionally biased region" description="Low complexity" evidence="2">
    <location>
        <begin position="231"/>
        <end position="244"/>
    </location>
</feature>
<gene>
    <name evidence="3" type="ORF">D9Q98_000818</name>
</gene>
<dbReference type="Pfam" id="PF04949">
    <property type="entry name" value="Transcrip_act"/>
    <property type="match status" value="1"/>
</dbReference>
<evidence type="ECO:0000313" key="4">
    <source>
        <dbReference type="Proteomes" id="UP001055712"/>
    </source>
</evidence>
<dbReference type="InterPro" id="IPR007033">
    <property type="entry name" value="GORAB"/>
</dbReference>
<reference evidence="3" key="1">
    <citation type="journal article" date="2019" name="Plant J.">
        <title>Chlorella vulgaris genome assembly and annotation reveals the molecular basis for metabolic acclimation to high light conditions.</title>
        <authorList>
            <person name="Cecchin M."/>
            <person name="Marcolungo L."/>
            <person name="Rossato M."/>
            <person name="Girolomoni L."/>
            <person name="Cosentino E."/>
            <person name="Cuine S."/>
            <person name="Li-Beisson Y."/>
            <person name="Delledonne M."/>
            <person name="Ballottari M."/>
        </authorList>
    </citation>
    <scope>NUCLEOTIDE SEQUENCE</scope>
    <source>
        <strain evidence="3">211/11P</strain>
    </source>
</reference>
<feature type="region of interest" description="Disordered" evidence="2">
    <location>
        <begin position="1"/>
        <end position="39"/>
    </location>
</feature>
<dbReference type="OrthoDB" id="543227at2759"/>
<organism evidence="3 4">
    <name type="scientific">Chlorella vulgaris</name>
    <name type="common">Green alga</name>
    <dbReference type="NCBI Taxonomy" id="3077"/>
    <lineage>
        <taxon>Eukaryota</taxon>
        <taxon>Viridiplantae</taxon>
        <taxon>Chlorophyta</taxon>
        <taxon>core chlorophytes</taxon>
        <taxon>Trebouxiophyceae</taxon>
        <taxon>Chlorellales</taxon>
        <taxon>Chlorellaceae</taxon>
        <taxon>Chlorella clade</taxon>
        <taxon>Chlorella</taxon>
    </lineage>
</organism>
<dbReference type="EMBL" id="SIDB01000001">
    <property type="protein sequence ID" value="KAI3438386.1"/>
    <property type="molecule type" value="Genomic_DNA"/>
</dbReference>
<evidence type="ECO:0000313" key="3">
    <source>
        <dbReference type="EMBL" id="KAI3438386.1"/>
    </source>
</evidence>
<feature type="compositionally biased region" description="Low complexity" evidence="2">
    <location>
        <begin position="269"/>
        <end position="285"/>
    </location>
</feature>
<feature type="coiled-coil region" evidence="1">
    <location>
        <begin position="58"/>
        <end position="164"/>
    </location>
</feature>
<dbReference type="AlphaFoldDB" id="A0A9D4Z2M5"/>
<feature type="region of interest" description="Disordered" evidence="2">
    <location>
        <begin position="180"/>
        <end position="285"/>
    </location>
</feature>
<sequence>MSSAEQPQAAGEEACVSAAQAPPDPPSAQEPLDGASQSAVNAYDRMLHDKERSILENIARKRTKIHAVERQLAELQLALHVNVEPRRQALEHLRGLIEQQSHKVDTARTNYKRAKQEMEHWQQQMEEADQRKQQLAVELNTLVQQSAGAQLKKLEELSSELERLTEGPQHVAAANGADTAAVPLTTPPPAAQHQPVAGSAGQGQQAQHATAAAAAVGEGQATRDEAEQQRQRQLQQQRQAASAARGRHVQLLPGRKPGSADGGRGGARGIPLAPAAAGGAFQGFE</sequence>
<comment type="caution">
    <text evidence="3">The sequence shown here is derived from an EMBL/GenBank/DDBJ whole genome shotgun (WGS) entry which is preliminary data.</text>
</comment>
<accession>A0A9D4Z2M5</accession>